<organism evidence="6 7">
    <name type="scientific">Pluralibacter gergoviae</name>
    <name type="common">Enterobacter gergoviae</name>
    <dbReference type="NCBI Taxonomy" id="61647"/>
    <lineage>
        <taxon>Bacteria</taxon>
        <taxon>Pseudomonadati</taxon>
        <taxon>Pseudomonadota</taxon>
        <taxon>Gammaproteobacteria</taxon>
        <taxon>Enterobacterales</taxon>
        <taxon>Enterobacteriaceae</taxon>
        <taxon>Pluralibacter</taxon>
    </lineage>
</organism>
<dbReference type="STRING" id="61647.LG71_17455"/>
<feature type="domain" description="N-acetyltransferase" evidence="5">
    <location>
        <begin position="1"/>
        <end position="163"/>
    </location>
</feature>
<keyword evidence="1 6" id="KW-0808">Transferase</keyword>
<dbReference type="Gene3D" id="3.40.630.30">
    <property type="match status" value="1"/>
</dbReference>
<dbReference type="PANTHER" id="PTHR43072">
    <property type="entry name" value="N-ACETYLTRANSFERASE"/>
    <property type="match status" value="1"/>
</dbReference>
<keyword evidence="7" id="KW-1185">Reference proteome</keyword>
<gene>
    <name evidence="6" type="ORF">ABW06_20715</name>
</gene>
<protein>
    <submittedName>
        <fullName evidence="6">Acetyltransferase</fullName>
    </submittedName>
</protein>
<dbReference type="EMBL" id="LDZF01000027">
    <property type="protein sequence ID" value="KMK11611.1"/>
    <property type="molecule type" value="Genomic_DNA"/>
</dbReference>
<dbReference type="SUPFAM" id="SSF55729">
    <property type="entry name" value="Acyl-CoA N-acyltransferases (Nat)"/>
    <property type="match status" value="1"/>
</dbReference>
<accession>A0A0J5LT67</accession>
<dbReference type="AlphaFoldDB" id="A0A0J5LT67"/>
<dbReference type="Proteomes" id="UP000036196">
    <property type="component" value="Unassembled WGS sequence"/>
</dbReference>
<sequence length="172" mass="19103">MNIRHAGARECGAIADIYNHAVLNTVAIWSDHTVDGDNRLAWLKARQQAGYPVLVSEESGTITGYASFGDWRAFDGFRHTVEHSVYVHPEHQGKGIGRALLGELIAEARRIGKHVMVAGIESENTASLRLHQAFGFVTTAQMPQVGTKFGRWLDLTFMQLRLDEHRDPDVAP</sequence>
<name>A0A0J5LT67_PLUGE</name>
<evidence type="ECO:0000313" key="7">
    <source>
        <dbReference type="Proteomes" id="UP000036196"/>
    </source>
</evidence>
<dbReference type="RefSeq" id="WP_048280409.1">
    <property type="nucleotide sequence ID" value="NZ_LDZF01000027.1"/>
</dbReference>
<dbReference type="GO" id="GO:0016747">
    <property type="term" value="F:acyltransferase activity, transferring groups other than amino-acyl groups"/>
    <property type="evidence" value="ECO:0007669"/>
    <property type="project" value="InterPro"/>
</dbReference>
<comment type="caution">
    <text evidence="6">The sequence shown here is derived from an EMBL/GenBank/DDBJ whole genome shotgun (WGS) entry which is preliminary data.</text>
</comment>
<dbReference type="PATRIC" id="fig|61647.15.peg.2711"/>
<evidence type="ECO:0000256" key="3">
    <source>
        <dbReference type="ARBA" id="ARBA00050603"/>
    </source>
</evidence>
<comment type="catalytic activity">
    <reaction evidence="4">
        <text>L-methionine sulfone + acetyl-CoA = N-acetyl-L-methionine sulfone + CoA + H(+)</text>
        <dbReference type="Rhea" id="RHEA:47656"/>
        <dbReference type="ChEBI" id="CHEBI:15378"/>
        <dbReference type="ChEBI" id="CHEBI:57287"/>
        <dbReference type="ChEBI" id="CHEBI:57288"/>
        <dbReference type="ChEBI" id="CHEBI:87824"/>
        <dbReference type="ChEBI" id="CHEBI:87825"/>
    </reaction>
</comment>
<evidence type="ECO:0000256" key="4">
    <source>
        <dbReference type="ARBA" id="ARBA00051334"/>
    </source>
</evidence>
<comment type="catalytic activity">
    <reaction evidence="3">
        <text>L-methionine sulfoximine + acetyl-CoA = N-acetyl-L-methionine sulfoximine + CoA + H(+)</text>
        <dbReference type="Rhea" id="RHEA:47660"/>
        <dbReference type="ChEBI" id="CHEBI:15378"/>
        <dbReference type="ChEBI" id="CHEBI:57287"/>
        <dbReference type="ChEBI" id="CHEBI:57288"/>
        <dbReference type="ChEBI" id="CHEBI:87826"/>
        <dbReference type="ChEBI" id="CHEBI:87827"/>
    </reaction>
</comment>
<dbReference type="CDD" id="cd04301">
    <property type="entry name" value="NAT_SF"/>
    <property type="match status" value="1"/>
</dbReference>
<keyword evidence="2" id="KW-0012">Acyltransferase</keyword>
<evidence type="ECO:0000256" key="2">
    <source>
        <dbReference type="ARBA" id="ARBA00023315"/>
    </source>
</evidence>
<dbReference type="FunFam" id="3.40.630.30:FF:000026">
    <property type="entry name" value="Phosphinothricin acetyltransferase"/>
    <property type="match status" value="1"/>
</dbReference>
<dbReference type="PANTHER" id="PTHR43072:SF23">
    <property type="entry name" value="UPF0039 PROTEIN C11D3.02C"/>
    <property type="match status" value="1"/>
</dbReference>
<reference evidence="6 7" key="1">
    <citation type="submission" date="2015-05" db="EMBL/GenBank/DDBJ databases">
        <title>Genome sequences of Pluralibacter gergoviae.</title>
        <authorList>
            <person name="Greninger A.L."/>
            <person name="Miller S."/>
        </authorList>
    </citation>
    <scope>NUCLEOTIDE SEQUENCE [LARGE SCALE GENOMIC DNA]</scope>
    <source>
        <strain evidence="6 7">JS81F13</strain>
    </source>
</reference>
<dbReference type="eggNOG" id="COG1247">
    <property type="taxonomic scope" value="Bacteria"/>
</dbReference>
<dbReference type="PROSITE" id="PS51186">
    <property type="entry name" value="GNAT"/>
    <property type="match status" value="1"/>
</dbReference>
<proteinExistence type="predicted"/>
<evidence type="ECO:0000259" key="5">
    <source>
        <dbReference type="PROSITE" id="PS51186"/>
    </source>
</evidence>
<dbReference type="Pfam" id="PF00583">
    <property type="entry name" value="Acetyltransf_1"/>
    <property type="match status" value="1"/>
</dbReference>
<dbReference type="InterPro" id="IPR016181">
    <property type="entry name" value="Acyl_CoA_acyltransferase"/>
</dbReference>
<evidence type="ECO:0000256" key="1">
    <source>
        <dbReference type="ARBA" id="ARBA00022679"/>
    </source>
</evidence>
<dbReference type="InterPro" id="IPR000182">
    <property type="entry name" value="GNAT_dom"/>
</dbReference>
<evidence type="ECO:0000313" key="6">
    <source>
        <dbReference type="EMBL" id="KMK11611.1"/>
    </source>
</evidence>